<name>A0AAU8II37_9BACL</name>
<dbReference type="AlphaFoldDB" id="A0AAU8II37"/>
<dbReference type="NCBIfam" id="TIGR04197">
    <property type="entry name" value="T7SS_SACOL2603"/>
    <property type="match status" value="1"/>
</dbReference>
<sequence length="95" mass="10796">MRTIEFNANAFHIKVSQLSRAVENLNTDHTVKTHLDETDVGSIRELGRAIDQWQQLLKRYESSLHAEISKLSSIGSQFEETDQKLAQSLTAHFGK</sequence>
<reference evidence="1" key="1">
    <citation type="submission" date="2024-06" db="EMBL/GenBank/DDBJ databases">
        <authorList>
            <person name="Fan A."/>
            <person name="Zhang F.Y."/>
            <person name="Zhang L."/>
        </authorList>
    </citation>
    <scope>NUCLEOTIDE SEQUENCE</scope>
    <source>
        <strain evidence="1">Y61</strain>
    </source>
</reference>
<dbReference type="EMBL" id="CP159510">
    <property type="protein sequence ID" value="XCJ17981.1"/>
    <property type="molecule type" value="Genomic_DNA"/>
</dbReference>
<dbReference type="InterPro" id="IPR021477">
    <property type="entry name" value="TVIIS_effector_SACOL2603_fam"/>
</dbReference>
<dbReference type="RefSeq" id="WP_353949065.1">
    <property type="nucleotide sequence ID" value="NZ_CP159510.1"/>
</dbReference>
<protein>
    <submittedName>
        <fullName evidence="1">TIGR04197 family type VII secretion effector</fullName>
    </submittedName>
</protein>
<accession>A0AAU8II37</accession>
<gene>
    <name evidence="1" type="ORF">ABNN70_05825</name>
</gene>
<evidence type="ECO:0000313" key="1">
    <source>
        <dbReference type="EMBL" id="XCJ17981.1"/>
    </source>
</evidence>
<proteinExistence type="predicted"/>
<organism evidence="1">
    <name type="scientific">Sporolactobacillus sp. Y61</name>
    <dbReference type="NCBI Taxonomy" id="3160863"/>
    <lineage>
        <taxon>Bacteria</taxon>
        <taxon>Bacillati</taxon>
        <taxon>Bacillota</taxon>
        <taxon>Bacilli</taxon>
        <taxon>Bacillales</taxon>
        <taxon>Sporolactobacillaceae</taxon>
        <taxon>Sporolactobacillus</taxon>
    </lineage>
</organism>